<dbReference type="SUPFAM" id="SSF50998">
    <property type="entry name" value="Quinoprotein alcohol dehydrogenase-like"/>
    <property type="match status" value="1"/>
</dbReference>
<dbReference type="Gene3D" id="2.140.10.10">
    <property type="entry name" value="Quinoprotein alcohol dehydrogenase-like superfamily"/>
    <property type="match status" value="1"/>
</dbReference>
<organism evidence="6 7">
    <name type="scientific">Colletotrichum musicola</name>
    <dbReference type="NCBI Taxonomy" id="2175873"/>
    <lineage>
        <taxon>Eukaryota</taxon>
        <taxon>Fungi</taxon>
        <taxon>Dikarya</taxon>
        <taxon>Ascomycota</taxon>
        <taxon>Pezizomycotina</taxon>
        <taxon>Sordariomycetes</taxon>
        <taxon>Hypocreomycetidae</taxon>
        <taxon>Glomerellales</taxon>
        <taxon>Glomerellaceae</taxon>
        <taxon>Colletotrichum</taxon>
        <taxon>Colletotrichum orchidearum species complex</taxon>
    </lineage>
</organism>
<dbReference type="InterPro" id="IPR011047">
    <property type="entry name" value="Quinoprotein_ADH-like_sf"/>
</dbReference>
<dbReference type="AlphaFoldDB" id="A0A8H6MP18"/>
<evidence type="ECO:0000313" key="6">
    <source>
        <dbReference type="EMBL" id="KAF6803030.1"/>
    </source>
</evidence>
<evidence type="ECO:0000256" key="4">
    <source>
        <dbReference type="SAM" id="SignalP"/>
    </source>
</evidence>
<feature type="signal peptide" evidence="4">
    <location>
        <begin position="1"/>
        <end position="21"/>
    </location>
</feature>
<dbReference type="OrthoDB" id="416253at2759"/>
<keyword evidence="3" id="KW-0560">Oxidoreductase</keyword>
<name>A0A8H6MP18_9PEZI</name>
<dbReference type="Proteomes" id="UP000639643">
    <property type="component" value="Unassembled WGS sequence"/>
</dbReference>
<dbReference type="InterPro" id="IPR018391">
    <property type="entry name" value="PQQ_b-propeller_rpt"/>
</dbReference>
<feature type="domain" description="Pyrrolo-quinoline quinone repeat" evidence="5">
    <location>
        <begin position="36"/>
        <end position="338"/>
    </location>
</feature>
<gene>
    <name evidence="6" type="ORF">CMUS01_15201</name>
</gene>
<accession>A0A8H6MP18</accession>
<protein>
    <submittedName>
        <fullName evidence="6">Pyrrolo-quinoline quinone</fullName>
    </submittedName>
</protein>
<evidence type="ECO:0000256" key="1">
    <source>
        <dbReference type="ARBA" id="ARBA00001931"/>
    </source>
</evidence>
<evidence type="ECO:0000256" key="2">
    <source>
        <dbReference type="ARBA" id="ARBA00008156"/>
    </source>
</evidence>
<dbReference type="SMART" id="SM00564">
    <property type="entry name" value="PQQ"/>
    <property type="match status" value="4"/>
</dbReference>
<comment type="cofactor">
    <cofactor evidence="1">
        <name>pyrroloquinoline quinone</name>
        <dbReference type="ChEBI" id="CHEBI:58442"/>
    </cofactor>
</comment>
<feature type="chain" id="PRO_5034333347" evidence="4">
    <location>
        <begin position="22"/>
        <end position="513"/>
    </location>
</feature>
<dbReference type="PANTHER" id="PTHR32303:SF10">
    <property type="entry name" value="OUTER MEMBRANE PROTEIN ASSEMBLY FACTOR BAMB"/>
    <property type="match status" value="1"/>
</dbReference>
<comment type="caution">
    <text evidence="6">The sequence shown here is derived from an EMBL/GenBank/DDBJ whole genome shotgun (WGS) entry which is preliminary data.</text>
</comment>
<evidence type="ECO:0000259" key="5">
    <source>
        <dbReference type="Pfam" id="PF01011"/>
    </source>
</evidence>
<dbReference type="InterPro" id="IPR002372">
    <property type="entry name" value="PQQ_rpt_dom"/>
</dbReference>
<dbReference type="PANTHER" id="PTHR32303">
    <property type="entry name" value="QUINOPROTEIN ALCOHOL DEHYDROGENASE (CYTOCHROME C)"/>
    <property type="match status" value="1"/>
</dbReference>
<dbReference type="Pfam" id="PF01011">
    <property type="entry name" value="PQQ"/>
    <property type="match status" value="1"/>
</dbReference>
<sequence>MFVSLPQIAALLVSASKCVSAALGTDGPSPITPNSWIGWGGSIHNRRLAASDATITQRNVGSILKTCEYRYEPAGVSASPLVLDGTAYYPTWTGLLVALDYKSCDVLWTSNITKMILDFAPRTEVQVASGVNPVSRTSPVTDGSRLYIGTLAHALVLAIDRDTGELISHVQIDDHPVALITQSPTWHDGQLLVGTSSFEIITASHPGYSCCDHVGSMNSVILEKGALKLRWKTMMIVQPEGLTGDLFSGASVWGSSPVVDTARDVVYIATGNTHSIPDETGACQLAQNETGIVLPDPCLPPNVYQESVLALDLATGDIKWARQLGVLDAWNMACALLPVGAECPPVPGLDSDFGMGPTLIPGAGAKTPDGKDLIAIGQKNGNLYGISPETGEVLWLTEASPPGLEGGLSWGIAADDTAVYFTAINNARTPYTAVDGQIIHNTAFGAAALIDGRIMWQTSATGKILREDKLEDFFHGGIAVAQGYLMFGTGYQSGLQPPVAGSFQVWKTTSCSK</sequence>
<dbReference type="EMBL" id="WIGM01001226">
    <property type="protein sequence ID" value="KAF6803030.1"/>
    <property type="molecule type" value="Genomic_DNA"/>
</dbReference>
<dbReference type="GO" id="GO:0016491">
    <property type="term" value="F:oxidoreductase activity"/>
    <property type="evidence" value="ECO:0007669"/>
    <property type="project" value="UniProtKB-KW"/>
</dbReference>
<keyword evidence="7" id="KW-1185">Reference proteome</keyword>
<keyword evidence="4" id="KW-0732">Signal</keyword>
<reference evidence="6" key="1">
    <citation type="journal article" date="2020" name="Phytopathology">
        <title>Genome Sequence Resources of Colletotrichum truncatum, C. plurivorum, C. musicola, and C. sojae: Four Species Pathogenic to Soybean (Glycine max).</title>
        <authorList>
            <person name="Rogerio F."/>
            <person name="Boufleur T.R."/>
            <person name="Ciampi-Guillardi M."/>
            <person name="Sukno S.A."/>
            <person name="Thon M.R."/>
            <person name="Massola Junior N.S."/>
            <person name="Baroncelli R."/>
        </authorList>
    </citation>
    <scope>NUCLEOTIDE SEQUENCE</scope>
    <source>
        <strain evidence="6">LFN0074</strain>
    </source>
</reference>
<comment type="similarity">
    <text evidence="2">Belongs to the bacterial PQQ dehydrogenase family.</text>
</comment>
<proteinExistence type="inferred from homology"/>
<evidence type="ECO:0000256" key="3">
    <source>
        <dbReference type="ARBA" id="ARBA00023002"/>
    </source>
</evidence>
<evidence type="ECO:0000313" key="7">
    <source>
        <dbReference type="Proteomes" id="UP000639643"/>
    </source>
</evidence>